<dbReference type="EMBL" id="CP007512">
    <property type="protein sequence ID" value="AHX21201.1"/>
    <property type="molecule type" value="Genomic_DNA"/>
</dbReference>
<dbReference type="SUPFAM" id="SSF51735">
    <property type="entry name" value="NAD(P)-binding Rossmann-fold domains"/>
    <property type="match status" value="1"/>
</dbReference>
<keyword evidence="5 7" id="KW-0520">NAD</keyword>
<evidence type="ECO:0000256" key="9">
    <source>
        <dbReference type="PIRSR" id="PIRSR500134-2"/>
    </source>
</evidence>
<evidence type="ECO:0000256" key="8">
    <source>
        <dbReference type="PIRSR" id="PIRSR500134-1"/>
    </source>
</evidence>
<dbReference type="InterPro" id="IPR036291">
    <property type="entry name" value="NAD(P)-bd_dom_sf"/>
</dbReference>
<sequence length="442" mass="48703">MKIAVVGTGYVGLVTGVCLSEINHQVICIDTDKEKVKKMKSGISPIYEPGLNELMVKNIEKDTLNFSTNHVESFQNVDVIFIAVGTPQMPDGSANLMYVENVAKSIGESIQNDVIVVTKSTVPVGTNDFVKRTILSNLKHNVNIKIASNPEFLREGSAIEDTFNGDRIIIGTEDEEAASILEEMYKPLGLPVFKTDIYSSEMIKYASNAFLATKISFINEISNICEKLGADVEDVAYGMGLDKRIGRSFLNAGIGYGGSCFPKDTHALVQIAGGVEHNFELLKSVIEVNNKQQRLLADKIINRLNPIQDKSVAVLGLAFKPNTDDMREAASIVIIKELIAAGIQVKAYDPIAIENAKEILPEEVQYVSTLDDALIGADAAVIITEWEEFQNMDLYHLKNVLREPVLFDGRNCFELSRMNELGIEYYSIGRSSIIPKGNLMEI</sequence>
<feature type="binding site" evidence="9">
    <location>
        <begin position="249"/>
        <end position="253"/>
    </location>
    <ligand>
        <name>substrate</name>
    </ligand>
</feature>
<gene>
    <name evidence="12" type="ORF">CY96_25425</name>
</gene>
<feature type="binding site" evidence="10">
    <location>
        <position position="263"/>
    </location>
    <ligand>
        <name>NAD(+)</name>
        <dbReference type="ChEBI" id="CHEBI:57540"/>
    </ligand>
</feature>
<dbReference type="InterPro" id="IPR014027">
    <property type="entry name" value="UDP-Glc/GDP-Man_DH_C"/>
</dbReference>
<dbReference type="PANTHER" id="PTHR43750">
    <property type="entry name" value="UDP-GLUCOSE 6-DEHYDROGENASE TUAD"/>
    <property type="match status" value="1"/>
</dbReference>
<dbReference type="KEGG" id="bby:CY96_25425"/>
<dbReference type="InterPro" id="IPR017476">
    <property type="entry name" value="UDP-Glc/GDP-Man"/>
</dbReference>
<evidence type="ECO:0000256" key="7">
    <source>
        <dbReference type="PIRNR" id="PIRNR000124"/>
    </source>
</evidence>
<evidence type="ECO:0000256" key="3">
    <source>
        <dbReference type="ARBA" id="ARBA00012954"/>
    </source>
</evidence>
<comment type="pathway">
    <text evidence="1">Nucleotide-sugar biosynthesis; UDP-alpha-D-glucuronate biosynthesis; UDP-alpha-D-glucuronate from UDP-alpha-D-glucose: step 1/1.</text>
</comment>
<dbReference type="InterPro" id="IPR001732">
    <property type="entry name" value="UDP-Glc/GDP-Man_DH_N"/>
</dbReference>
<dbReference type="AlphaFoldDB" id="A0A9W3PTH7"/>
<dbReference type="SUPFAM" id="SSF48179">
    <property type="entry name" value="6-phosphogluconate dehydrogenase C-terminal domain-like"/>
    <property type="match status" value="1"/>
</dbReference>
<keyword evidence="13" id="KW-1185">Reference proteome</keyword>
<dbReference type="Gene3D" id="1.20.5.100">
    <property type="entry name" value="Cytochrome c1, transmembrane anchor, C-terminal"/>
    <property type="match status" value="1"/>
</dbReference>
<accession>A0A9W3PTH7</accession>
<feature type="domain" description="UDP-glucose/GDP-mannose dehydrogenase C-terminal" evidence="11">
    <location>
        <begin position="313"/>
        <end position="415"/>
    </location>
</feature>
<feature type="binding site" evidence="10">
    <location>
        <position position="121"/>
    </location>
    <ligand>
        <name>NAD(+)</name>
        <dbReference type="ChEBI" id="CHEBI:57540"/>
    </ligand>
</feature>
<dbReference type="SUPFAM" id="SSF52413">
    <property type="entry name" value="UDP-glucose/GDP-mannose dehydrogenase C-terminal domain"/>
    <property type="match status" value="1"/>
</dbReference>
<evidence type="ECO:0000256" key="2">
    <source>
        <dbReference type="ARBA" id="ARBA00006601"/>
    </source>
</evidence>
<dbReference type="InterPro" id="IPR008927">
    <property type="entry name" value="6-PGluconate_DH-like_C_sf"/>
</dbReference>
<feature type="binding site" evidence="9">
    <location>
        <position position="320"/>
    </location>
    <ligand>
        <name>substrate</name>
    </ligand>
</feature>
<feature type="binding site" evidence="10">
    <location>
        <position position="35"/>
    </location>
    <ligand>
        <name>NAD(+)</name>
        <dbReference type="ChEBI" id="CHEBI:57540"/>
    </ligand>
</feature>
<feature type="binding site" evidence="10">
    <location>
        <position position="30"/>
    </location>
    <ligand>
        <name>NAD(+)</name>
        <dbReference type="ChEBI" id="CHEBI:57540"/>
    </ligand>
</feature>
<feature type="active site" description="Nucleophile" evidence="8">
    <location>
        <position position="260"/>
    </location>
</feature>
<keyword evidence="4 7" id="KW-0560">Oxidoreductase</keyword>
<dbReference type="InterPro" id="IPR036220">
    <property type="entry name" value="UDP-Glc/GDP-Man_DH_C_sf"/>
</dbReference>
<evidence type="ECO:0000256" key="4">
    <source>
        <dbReference type="ARBA" id="ARBA00023002"/>
    </source>
</evidence>
<dbReference type="Gene3D" id="3.40.50.720">
    <property type="entry name" value="NAD(P)-binding Rossmann-like Domain"/>
    <property type="match status" value="2"/>
</dbReference>
<dbReference type="GO" id="GO:0051287">
    <property type="term" value="F:NAD binding"/>
    <property type="evidence" value="ECO:0007669"/>
    <property type="project" value="InterPro"/>
</dbReference>
<evidence type="ECO:0000256" key="1">
    <source>
        <dbReference type="ARBA" id="ARBA00004701"/>
    </source>
</evidence>
<evidence type="ECO:0000256" key="6">
    <source>
        <dbReference type="ARBA" id="ARBA00047473"/>
    </source>
</evidence>
<feature type="binding site" evidence="9">
    <location>
        <position position="257"/>
    </location>
    <ligand>
        <name>substrate</name>
    </ligand>
</feature>
<feature type="binding site" evidence="10">
    <location>
        <position position="155"/>
    </location>
    <ligand>
        <name>NAD(+)</name>
        <dbReference type="ChEBI" id="CHEBI:57540"/>
    </ligand>
</feature>
<evidence type="ECO:0000313" key="13">
    <source>
        <dbReference type="Proteomes" id="UP000031778"/>
    </source>
</evidence>
<comment type="catalytic activity">
    <reaction evidence="6 7">
        <text>UDP-alpha-D-glucose + 2 NAD(+) + H2O = UDP-alpha-D-glucuronate + 2 NADH + 3 H(+)</text>
        <dbReference type="Rhea" id="RHEA:23596"/>
        <dbReference type="ChEBI" id="CHEBI:15377"/>
        <dbReference type="ChEBI" id="CHEBI:15378"/>
        <dbReference type="ChEBI" id="CHEBI:57540"/>
        <dbReference type="ChEBI" id="CHEBI:57945"/>
        <dbReference type="ChEBI" id="CHEBI:58052"/>
        <dbReference type="ChEBI" id="CHEBI:58885"/>
        <dbReference type="EC" id="1.1.1.22"/>
    </reaction>
</comment>
<reference evidence="12 13" key="1">
    <citation type="submission" date="2014-03" db="EMBL/GenBank/DDBJ databases">
        <title>The Complete Genome Sequence of Bacillus bombyseptieus.</title>
        <authorList>
            <person name="Cheng T."/>
            <person name="Lin P."/>
            <person name="Jin S."/>
            <person name="Wu Y."/>
            <person name="Fu B."/>
            <person name="Long R."/>
            <person name="Liu D."/>
            <person name="Guo Y."/>
            <person name="Peng L."/>
            <person name="Xia Q."/>
        </authorList>
    </citation>
    <scope>NUCLEOTIDE SEQUENCE [LARGE SCALE GENOMIC DNA]</scope>
    <source>
        <strain evidence="13">wang</strain>
    </source>
</reference>
<comment type="similarity">
    <text evidence="2 7">Belongs to the UDP-glucose/GDP-mannose dehydrogenase family.</text>
</comment>
<evidence type="ECO:0000256" key="5">
    <source>
        <dbReference type="ARBA" id="ARBA00023027"/>
    </source>
</evidence>
<evidence type="ECO:0000313" key="12">
    <source>
        <dbReference type="EMBL" id="AHX21201.1"/>
    </source>
</evidence>
<dbReference type="Pfam" id="PF03721">
    <property type="entry name" value="UDPG_MGDP_dh_N"/>
    <property type="match status" value="1"/>
</dbReference>
<dbReference type="PIRSF" id="PIRSF000124">
    <property type="entry name" value="UDPglc_GDPman_dh"/>
    <property type="match status" value="1"/>
</dbReference>
<dbReference type="InterPro" id="IPR014026">
    <property type="entry name" value="UDP-Glc/GDP-Man_DH_dimer"/>
</dbReference>
<dbReference type="PANTHER" id="PTHR43750:SF4">
    <property type="entry name" value="UDP-GLUCOSE 6-DEHYDROGENASE YWQF"/>
    <property type="match status" value="1"/>
</dbReference>
<feature type="binding site" evidence="10">
    <location>
        <position position="86"/>
    </location>
    <ligand>
        <name>NAD(+)</name>
        <dbReference type="ChEBI" id="CHEBI:57540"/>
    </ligand>
</feature>
<dbReference type="Pfam" id="PF00984">
    <property type="entry name" value="UDPG_MGDP_dh"/>
    <property type="match status" value="1"/>
</dbReference>
<dbReference type="Pfam" id="PF03720">
    <property type="entry name" value="UDPG_MGDP_dh_C"/>
    <property type="match status" value="1"/>
</dbReference>
<dbReference type="GO" id="GO:0003979">
    <property type="term" value="F:UDP-glucose 6-dehydrogenase activity"/>
    <property type="evidence" value="ECO:0007669"/>
    <property type="project" value="UniProtKB-EC"/>
</dbReference>
<dbReference type="Proteomes" id="UP000031778">
    <property type="component" value="Chromosome"/>
</dbReference>
<protein>
    <recommendedName>
        <fullName evidence="3 7">UDP-glucose 6-dehydrogenase</fullName>
        <ecNumber evidence="3 7">1.1.1.22</ecNumber>
    </recommendedName>
</protein>
<feature type="binding site" evidence="9">
    <location>
        <position position="204"/>
    </location>
    <ligand>
        <name>substrate</name>
    </ligand>
</feature>
<dbReference type="RefSeq" id="WP_044585007.1">
    <property type="nucleotide sequence ID" value="NZ_CP007512.1"/>
</dbReference>
<dbReference type="PIRSF" id="PIRSF500134">
    <property type="entry name" value="UDPglc_DH_bac"/>
    <property type="match status" value="1"/>
</dbReference>
<proteinExistence type="inferred from homology"/>
<dbReference type="InterPro" id="IPR028357">
    <property type="entry name" value="UDPglc_DH_bac"/>
</dbReference>
<dbReference type="NCBIfam" id="TIGR03026">
    <property type="entry name" value="NDP-sugDHase"/>
    <property type="match status" value="1"/>
</dbReference>
<feature type="binding site" evidence="10">
    <location>
        <position position="327"/>
    </location>
    <ligand>
        <name>NAD(+)</name>
        <dbReference type="ChEBI" id="CHEBI:57540"/>
    </ligand>
</feature>
<feature type="binding site" evidence="9">
    <location>
        <begin position="152"/>
        <end position="155"/>
    </location>
    <ligand>
        <name>substrate</name>
    </ligand>
</feature>
<organism evidence="12 13">
    <name type="scientific">Bacillus bombysepticus str. Wang</name>
    <dbReference type="NCBI Taxonomy" id="1330043"/>
    <lineage>
        <taxon>Bacteria</taxon>
        <taxon>Bacillati</taxon>
        <taxon>Bacillota</taxon>
        <taxon>Bacilli</taxon>
        <taxon>Bacillales</taxon>
        <taxon>Bacillaceae</taxon>
        <taxon>Bacillus</taxon>
        <taxon>Bacillus cereus group</taxon>
    </lineage>
</organism>
<evidence type="ECO:0000259" key="11">
    <source>
        <dbReference type="SMART" id="SM00984"/>
    </source>
</evidence>
<name>A0A9W3PTH7_9BACI</name>
<evidence type="ECO:0000256" key="10">
    <source>
        <dbReference type="PIRSR" id="PIRSR500134-3"/>
    </source>
</evidence>
<dbReference type="SMART" id="SM00984">
    <property type="entry name" value="UDPG_MGDP_dh_C"/>
    <property type="match status" value="1"/>
</dbReference>
<dbReference type="GO" id="GO:0000271">
    <property type="term" value="P:polysaccharide biosynthetic process"/>
    <property type="evidence" value="ECO:0007669"/>
    <property type="project" value="InterPro"/>
</dbReference>
<dbReference type="EC" id="1.1.1.22" evidence="3 7"/>